<evidence type="ECO:0000313" key="4">
    <source>
        <dbReference type="EMBL" id="KAF7729433.1"/>
    </source>
</evidence>
<dbReference type="SMART" id="SM00271">
    <property type="entry name" value="DnaJ"/>
    <property type="match status" value="1"/>
</dbReference>
<sequence>MLKPVFKPFPISARRGYATVKRSPYEILSLPRDASHATIKKRYYELAKSLHPDTQNGDLDKFREVVKAYEFLIDNGKRNTYLRTGYGWDIAMTGDPWRPPPGNRPASYTNAYWAQDDPSYKGEWSSYTNTRFTTNTTFISLLSAGIVAFSIGAVVVFNSSHSAMMNAADRHHIRTSHELEQARTQAQLFGNQHAVQRMLDRRMKVWREDADRNGNGS</sequence>
<accession>A0A8H7BX27</accession>
<name>A0A8H7BX27_9FUNG</name>
<evidence type="ECO:0000313" key="5">
    <source>
        <dbReference type="Proteomes" id="UP000605846"/>
    </source>
</evidence>
<dbReference type="GO" id="GO:0036503">
    <property type="term" value="P:ERAD pathway"/>
    <property type="evidence" value="ECO:0007669"/>
    <property type="project" value="TreeGrafter"/>
</dbReference>
<dbReference type="PROSITE" id="PS50076">
    <property type="entry name" value="DNAJ_2"/>
    <property type="match status" value="1"/>
</dbReference>
<dbReference type="CDD" id="cd06257">
    <property type="entry name" value="DnaJ"/>
    <property type="match status" value="1"/>
</dbReference>
<dbReference type="EMBL" id="JABAYA010000025">
    <property type="protein sequence ID" value="KAF7729433.1"/>
    <property type="molecule type" value="Genomic_DNA"/>
</dbReference>
<comment type="caution">
    <text evidence="4">The sequence shown here is derived from an EMBL/GenBank/DDBJ whole genome shotgun (WGS) entry which is preliminary data.</text>
</comment>
<dbReference type="SUPFAM" id="SSF46565">
    <property type="entry name" value="Chaperone J-domain"/>
    <property type="match status" value="1"/>
</dbReference>
<dbReference type="InterPro" id="IPR018253">
    <property type="entry name" value="DnaJ_domain_CS"/>
</dbReference>
<feature type="transmembrane region" description="Helical" evidence="2">
    <location>
        <begin position="138"/>
        <end position="157"/>
    </location>
</feature>
<dbReference type="Gene3D" id="1.10.287.110">
    <property type="entry name" value="DnaJ domain"/>
    <property type="match status" value="1"/>
</dbReference>
<gene>
    <name evidence="4" type="ORF">EC973_004412</name>
</gene>
<dbReference type="Pfam" id="PF00226">
    <property type="entry name" value="DnaJ"/>
    <property type="match status" value="1"/>
</dbReference>
<keyword evidence="2" id="KW-0812">Transmembrane</keyword>
<dbReference type="PROSITE" id="PS00636">
    <property type="entry name" value="DNAJ_1"/>
    <property type="match status" value="1"/>
</dbReference>
<dbReference type="PRINTS" id="PR00625">
    <property type="entry name" value="JDOMAIN"/>
</dbReference>
<dbReference type="InterPro" id="IPR051948">
    <property type="entry name" value="Hsp70_co-chaperone_J-domain"/>
</dbReference>
<keyword evidence="2" id="KW-0472">Membrane</keyword>
<dbReference type="PANTHER" id="PTHR44360:SF1">
    <property type="entry name" value="DNAJ HOMOLOG SUBFAMILY B MEMBER 9"/>
    <property type="match status" value="1"/>
</dbReference>
<keyword evidence="5" id="KW-1185">Reference proteome</keyword>
<keyword evidence="2" id="KW-1133">Transmembrane helix</keyword>
<dbReference type="InterPro" id="IPR036869">
    <property type="entry name" value="J_dom_sf"/>
</dbReference>
<evidence type="ECO:0000259" key="3">
    <source>
        <dbReference type="PROSITE" id="PS50076"/>
    </source>
</evidence>
<dbReference type="GO" id="GO:0051787">
    <property type="term" value="F:misfolded protein binding"/>
    <property type="evidence" value="ECO:0007669"/>
    <property type="project" value="TreeGrafter"/>
</dbReference>
<organism evidence="4 5">
    <name type="scientific">Apophysomyces ossiformis</name>
    <dbReference type="NCBI Taxonomy" id="679940"/>
    <lineage>
        <taxon>Eukaryota</taxon>
        <taxon>Fungi</taxon>
        <taxon>Fungi incertae sedis</taxon>
        <taxon>Mucoromycota</taxon>
        <taxon>Mucoromycotina</taxon>
        <taxon>Mucoromycetes</taxon>
        <taxon>Mucorales</taxon>
        <taxon>Mucorineae</taxon>
        <taxon>Mucoraceae</taxon>
        <taxon>Apophysomyces</taxon>
    </lineage>
</organism>
<reference evidence="4" key="1">
    <citation type="submission" date="2020-01" db="EMBL/GenBank/DDBJ databases">
        <title>Genome Sequencing of Three Apophysomyces-Like Fungal Strains Confirms a Novel Fungal Genus in the Mucoromycota with divergent Burkholderia-like Endosymbiotic Bacteria.</title>
        <authorList>
            <person name="Stajich J.E."/>
            <person name="Macias A.M."/>
            <person name="Carter-House D."/>
            <person name="Lovett B."/>
            <person name="Kasson L.R."/>
            <person name="Berry K."/>
            <person name="Grigoriev I."/>
            <person name="Chang Y."/>
            <person name="Spatafora J."/>
            <person name="Kasson M.T."/>
        </authorList>
    </citation>
    <scope>NUCLEOTIDE SEQUENCE</scope>
    <source>
        <strain evidence="4">NRRL A-21654</strain>
    </source>
</reference>
<proteinExistence type="predicted"/>
<feature type="domain" description="J" evidence="3">
    <location>
        <begin position="23"/>
        <end position="85"/>
    </location>
</feature>
<evidence type="ECO:0000256" key="1">
    <source>
        <dbReference type="ARBA" id="ARBA00023186"/>
    </source>
</evidence>
<keyword evidence="1" id="KW-0143">Chaperone</keyword>
<protein>
    <recommendedName>
        <fullName evidence="3">J domain-containing protein</fullName>
    </recommendedName>
</protein>
<dbReference type="AlphaFoldDB" id="A0A8H7BX27"/>
<dbReference type="GO" id="GO:0005783">
    <property type="term" value="C:endoplasmic reticulum"/>
    <property type="evidence" value="ECO:0007669"/>
    <property type="project" value="TreeGrafter"/>
</dbReference>
<dbReference type="InterPro" id="IPR001623">
    <property type="entry name" value="DnaJ_domain"/>
</dbReference>
<evidence type="ECO:0000256" key="2">
    <source>
        <dbReference type="SAM" id="Phobius"/>
    </source>
</evidence>
<dbReference type="Proteomes" id="UP000605846">
    <property type="component" value="Unassembled WGS sequence"/>
</dbReference>
<dbReference type="OrthoDB" id="10250354at2759"/>
<dbReference type="GO" id="GO:0051087">
    <property type="term" value="F:protein-folding chaperone binding"/>
    <property type="evidence" value="ECO:0007669"/>
    <property type="project" value="TreeGrafter"/>
</dbReference>
<dbReference type="PANTHER" id="PTHR44360">
    <property type="entry name" value="DNAJ HOMOLOG SUBFAMILY B MEMBER 9"/>
    <property type="match status" value="1"/>
</dbReference>